<name>W7EYW3_BIPV3</name>
<dbReference type="AlphaFoldDB" id="W7EYW3"/>
<evidence type="ECO:0000313" key="2">
    <source>
        <dbReference type="EMBL" id="EUN31050.1"/>
    </source>
</evidence>
<reference evidence="2 3" key="1">
    <citation type="journal article" date="2013" name="PLoS Genet.">
        <title>Comparative genome structure, secondary metabolite, and effector coding capacity across Cochliobolus pathogens.</title>
        <authorList>
            <person name="Condon B.J."/>
            <person name="Leng Y."/>
            <person name="Wu D."/>
            <person name="Bushley K.E."/>
            <person name="Ohm R.A."/>
            <person name="Otillar R."/>
            <person name="Martin J."/>
            <person name="Schackwitz W."/>
            <person name="Grimwood J."/>
            <person name="MohdZainudin N."/>
            <person name="Xue C."/>
            <person name="Wang R."/>
            <person name="Manning V.A."/>
            <person name="Dhillon B."/>
            <person name="Tu Z.J."/>
            <person name="Steffenson B.J."/>
            <person name="Salamov A."/>
            <person name="Sun H."/>
            <person name="Lowry S."/>
            <person name="LaButti K."/>
            <person name="Han J."/>
            <person name="Copeland A."/>
            <person name="Lindquist E."/>
            <person name="Barry K."/>
            <person name="Schmutz J."/>
            <person name="Baker S.E."/>
            <person name="Ciuffetti L.M."/>
            <person name="Grigoriev I.V."/>
            <person name="Zhong S."/>
            <person name="Turgeon B.G."/>
        </authorList>
    </citation>
    <scope>NUCLEOTIDE SEQUENCE [LARGE SCALE GENOMIC DNA]</scope>
    <source>
        <strain evidence="2 3">FI3</strain>
    </source>
</reference>
<dbReference type="Proteomes" id="UP000054337">
    <property type="component" value="Unassembled WGS sequence"/>
</dbReference>
<keyword evidence="3" id="KW-1185">Reference proteome</keyword>
<feature type="non-terminal residue" evidence="2">
    <location>
        <position position="1"/>
    </location>
</feature>
<proteinExistence type="predicted"/>
<evidence type="ECO:0000256" key="1">
    <source>
        <dbReference type="SAM" id="MobiDB-lite"/>
    </source>
</evidence>
<feature type="region of interest" description="Disordered" evidence="1">
    <location>
        <begin position="1"/>
        <end position="29"/>
    </location>
</feature>
<dbReference type="EMBL" id="KI968701">
    <property type="protein sequence ID" value="EUN31050.1"/>
    <property type="molecule type" value="Genomic_DNA"/>
</dbReference>
<dbReference type="GeneID" id="26258923"/>
<accession>W7EYW3</accession>
<sequence>ISSHRKWMTSYNATSLPHPEAPENTSKDNCGLYREGNEGRLLNEIRITVVWGTPKGRIKGSSGRHMVFLADEMKPQLLVSLCAHEQDPGDSHMVIISWLSYLIELYTLVLANDFSGFERGSR</sequence>
<organism evidence="2 3">
    <name type="scientific">Bipolaris victoriae (strain FI3)</name>
    <name type="common">Victoria blight of oats agent</name>
    <name type="synonym">Cochliobolus victoriae</name>
    <dbReference type="NCBI Taxonomy" id="930091"/>
    <lineage>
        <taxon>Eukaryota</taxon>
        <taxon>Fungi</taxon>
        <taxon>Dikarya</taxon>
        <taxon>Ascomycota</taxon>
        <taxon>Pezizomycotina</taxon>
        <taxon>Dothideomycetes</taxon>
        <taxon>Pleosporomycetidae</taxon>
        <taxon>Pleosporales</taxon>
        <taxon>Pleosporineae</taxon>
        <taxon>Pleosporaceae</taxon>
        <taxon>Bipolaris</taxon>
    </lineage>
</organism>
<dbReference type="HOGENOM" id="CLU_2032043_0_0_1"/>
<dbReference type="RefSeq" id="XP_014560658.1">
    <property type="nucleotide sequence ID" value="XM_014705172.1"/>
</dbReference>
<protein>
    <submittedName>
        <fullName evidence="2">Uncharacterized protein</fullName>
    </submittedName>
</protein>
<evidence type="ECO:0000313" key="3">
    <source>
        <dbReference type="Proteomes" id="UP000054337"/>
    </source>
</evidence>
<gene>
    <name evidence="2" type="ORF">COCVIDRAFT_88810</name>
</gene>